<keyword evidence="3" id="KW-0540">Nuclease</keyword>
<keyword evidence="4" id="KW-0378">Hydrolase</keyword>
<feature type="domain" description="Exonuclease" evidence="8">
    <location>
        <begin position="352"/>
        <end position="515"/>
    </location>
</feature>
<reference evidence="9 10" key="1">
    <citation type="journal article" date="2018" name="Evol. Lett.">
        <title>Horizontal gene cluster transfer increased hallucinogenic mushroom diversity.</title>
        <authorList>
            <person name="Reynolds H.T."/>
            <person name="Vijayakumar V."/>
            <person name="Gluck-Thaler E."/>
            <person name="Korotkin H.B."/>
            <person name="Matheny P.B."/>
            <person name="Slot J.C."/>
        </authorList>
    </citation>
    <scope>NUCLEOTIDE SEQUENCE [LARGE SCALE GENOMIC DNA]</scope>
    <source>
        <strain evidence="9 10">2631</strain>
    </source>
</reference>
<dbReference type="GO" id="GO:0010629">
    <property type="term" value="P:negative regulation of gene expression"/>
    <property type="evidence" value="ECO:0007669"/>
    <property type="project" value="UniProtKB-ARBA"/>
</dbReference>
<dbReference type="InParanoid" id="A0A409WG30"/>
<dbReference type="Proteomes" id="UP000283269">
    <property type="component" value="Unassembled WGS sequence"/>
</dbReference>
<evidence type="ECO:0000256" key="7">
    <source>
        <dbReference type="SAM" id="MobiDB-lite"/>
    </source>
</evidence>
<dbReference type="SMART" id="SM00479">
    <property type="entry name" value="EXOIII"/>
    <property type="match status" value="1"/>
</dbReference>
<dbReference type="AlphaFoldDB" id="A0A409WG30"/>
<evidence type="ECO:0000256" key="2">
    <source>
        <dbReference type="ARBA" id="ARBA00006357"/>
    </source>
</evidence>
<name>A0A409WG30_PSICY</name>
<comment type="caution">
    <text evidence="9">The sequence shown here is derived from an EMBL/GenBank/DDBJ whole genome shotgun (WGS) entry which is preliminary data.</text>
</comment>
<dbReference type="FunCoup" id="A0A409WG30">
    <property type="interactions" value="211"/>
</dbReference>
<protein>
    <recommendedName>
        <fullName evidence="8">Exonuclease domain-containing protein</fullName>
    </recommendedName>
</protein>
<dbReference type="CDD" id="cd06145">
    <property type="entry name" value="REX1_like"/>
    <property type="match status" value="1"/>
</dbReference>
<dbReference type="InterPro" id="IPR012337">
    <property type="entry name" value="RNaseH-like_sf"/>
</dbReference>
<dbReference type="SUPFAM" id="SSF53098">
    <property type="entry name" value="Ribonuclease H-like"/>
    <property type="match status" value="1"/>
</dbReference>
<evidence type="ECO:0000256" key="3">
    <source>
        <dbReference type="ARBA" id="ARBA00022722"/>
    </source>
</evidence>
<evidence type="ECO:0000256" key="5">
    <source>
        <dbReference type="ARBA" id="ARBA00022839"/>
    </source>
</evidence>
<organism evidence="9 10">
    <name type="scientific">Psilocybe cyanescens</name>
    <dbReference type="NCBI Taxonomy" id="93625"/>
    <lineage>
        <taxon>Eukaryota</taxon>
        <taxon>Fungi</taxon>
        <taxon>Dikarya</taxon>
        <taxon>Basidiomycota</taxon>
        <taxon>Agaricomycotina</taxon>
        <taxon>Agaricomycetes</taxon>
        <taxon>Agaricomycetidae</taxon>
        <taxon>Agaricales</taxon>
        <taxon>Agaricineae</taxon>
        <taxon>Strophariaceae</taxon>
        <taxon>Psilocybe</taxon>
    </lineage>
</organism>
<keyword evidence="5" id="KW-0269">Exonuclease</keyword>
<evidence type="ECO:0000313" key="10">
    <source>
        <dbReference type="Proteomes" id="UP000283269"/>
    </source>
</evidence>
<keyword evidence="10" id="KW-1185">Reference proteome</keyword>
<evidence type="ECO:0000259" key="8">
    <source>
        <dbReference type="SMART" id="SM00479"/>
    </source>
</evidence>
<dbReference type="OrthoDB" id="8191639at2759"/>
<dbReference type="STRING" id="93625.A0A409WG30"/>
<evidence type="ECO:0000256" key="6">
    <source>
        <dbReference type="ARBA" id="ARBA00023242"/>
    </source>
</evidence>
<dbReference type="PANTHER" id="PTHR12801">
    <property type="entry name" value="RNA EXONUCLEASE REXO1 / RECO3 FAMILY MEMBER-RELATED"/>
    <property type="match status" value="1"/>
</dbReference>
<dbReference type="FunFam" id="3.30.420.10:FF:000031">
    <property type="entry name" value="RNA exonuclease 1"/>
    <property type="match status" value="1"/>
</dbReference>
<dbReference type="GO" id="GO:0004527">
    <property type="term" value="F:exonuclease activity"/>
    <property type="evidence" value="ECO:0007669"/>
    <property type="project" value="UniProtKB-KW"/>
</dbReference>
<dbReference type="InterPro" id="IPR034922">
    <property type="entry name" value="REX1-like_exo"/>
</dbReference>
<dbReference type="GO" id="GO:0003676">
    <property type="term" value="F:nucleic acid binding"/>
    <property type="evidence" value="ECO:0007669"/>
    <property type="project" value="InterPro"/>
</dbReference>
<feature type="region of interest" description="Disordered" evidence="7">
    <location>
        <begin position="27"/>
        <end position="120"/>
    </location>
</feature>
<feature type="compositionally biased region" description="Polar residues" evidence="7">
    <location>
        <begin position="84"/>
        <end position="94"/>
    </location>
</feature>
<evidence type="ECO:0000256" key="4">
    <source>
        <dbReference type="ARBA" id="ARBA00022801"/>
    </source>
</evidence>
<dbReference type="InterPro" id="IPR036397">
    <property type="entry name" value="RNaseH_sf"/>
</dbReference>
<dbReference type="InterPro" id="IPR013520">
    <property type="entry name" value="Ribonucl_H"/>
</dbReference>
<keyword evidence="6" id="KW-0539">Nucleus</keyword>
<dbReference type="InterPro" id="IPR047021">
    <property type="entry name" value="REXO1/3/4-like"/>
</dbReference>
<accession>A0A409WG30</accession>
<dbReference type="EMBL" id="NHYD01003440">
    <property type="protein sequence ID" value="PPQ77431.1"/>
    <property type="molecule type" value="Genomic_DNA"/>
</dbReference>
<evidence type="ECO:0000256" key="1">
    <source>
        <dbReference type="ARBA" id="ARBA00004123"/>
    </source>
</evidence>
<comment type="similarity">
    <text evidence="2">Belongs to the REXO1/REXO3 family.</text>
</comment>
<dbReference type="PANTHER" id="PTHR12801:SF115">
    <property type="entry name" value="FI18136P1-RELATED"/>
    <property type="match status" value="1"/>
</dbReference>
<dbReference type="Pfam" id="PF00929">
    <property type="entry name" value="RNase_T"/>
    <property type="match status" value="1"/>
</dbReference>
<evidence type="ECO:0000313" key="9">
    <source>
        <dbReference type="EMBL" id="PPQ77431.1"/>
    </source>
</evidence>
<sequence>MFATTGLFKNLACPERDTCTRQNCLFSHSPDAPAPRPLIKQAPPVPSRSSASPSTSTLPPKSPPIANAKKSNATIVPAKRPALSSPTKSTTTSAEPPRKLQKIGSIKRPVAVPSSSTHTESGVPVLRVNAAQSLVALPVRQTMLKTLYDHFVILYQSILATNPSLASEHALKQEDEMYKKSTKLTYPGLKRREAPTSINHPSVGTDSEIAARAEAQKSLEALHLTSDRLEPLVHSTEELQKWGYYIDIPPGPGGNQPSLEGKIAKCERCTQYFLVKRAEEADRCIYHWGKAYTARINGEKQRTYTCCSRPVVDSEGCSHGPHVFYESTPEDLHSRHAFSFLRPPSSETPKLDIVALDCEMIYTTGGMRVARVSIVDGSGKEIFDEFVRMDEGVNVIDFNTRFSGITPENYATALLTLSSIRETLDSLVDSNTILIGHALDNDLKTLRIIHHRCIDTALLFPHRAGTPYRRSLKDLVREKLGRSIQMGDANEGHSSLEDASATLDLVRWYILNKQKSAVQSGVTT</sequence>
<feature type="compositionally biased region" description="Low complexity" evidence="7">
    <location>
        <begin position="47"/>
        <end position="59"/>
    </location>
</feature>
<dbReference type="Gene3D" id="3.30.420.10">
    <property type="entry name" value="Ribonuclease H-like superfamily/Ribonuclease H"/>
    <property type="match status" value="1"/>
</dbReference>
<proteinExistence type="inferred from homology"/>
<dbReference type="GO" id="GO:0005634">
    <property type="term" value="C:nucleus"/>
    <property type="evidence" value="ECO:0007669"/>
    <property type="project" value="UniProtKB-SubCell"/>
</dbReference>
<gene>
    <name evidence="9" type="ORF">CVT25_011013</name>
</gene>
<comment type="subcellular location">
    <subcellularLocation>
        <location evidence="1">Nucleus</location>
    </subcellularLocation>
</comment>